<evidence type="ECO:0000256" key="1">
    <source>
        <dbReference type="SAM" id="Phobius"/>
    </source>
</evidence>
<dbReference type="HOGENOM" id="CLU_2948110_0_0_1"/>
<dbReference type="EMBL" id="KN838618">
    <property type="protein sequence ID" value="KIK00800.1"/>
    <property type="molecule type" value="Genomic_DNA"/>
</dbReference>
<keyword evidence="4" id="KW-1185">Reference proteome</keyword>
<keyword evidence="1" id="KW-1133">Transmembrane helix</keyword>
<evidence type="ECO:0000313" key="3">
    <source>
        <dbReference type="EMBL" id="KIK00800.1"/>
    </source>
</evidence>
<proteinExistence type="predicted"/>
<keyword evidence="1" id="KW-0812">Transmembrane</keyword>
<dbReference type="EMBL" id="KN839212">
    <property type="protein sequence ID" value="KIJ90341.1"/>
    <property type="molecule type" value="Genomic_DNA"/>
</dbReference>
<evidence type="ECO:0000313" key="2">
    <source>
        <dbReference type="EMBL" id="KIJ90341.1"/>
    </source>
</evidence>
<organism evidence="2 4">
    <name type="scientific">Laccaria amethystina LaAM-08-1</name>
    <dbReference type="NCBI Taxonomy" id="1095629"/>
    <lineage>
        <taxon>Eukaryota</taxon>
        <taxon>Fungi</taxon>
        <taxon>Dikarya</taxon>
        <taxon>Basidiomycota</taxon>
        <taxon>Agaricomycotina</taxon>
        <taxon>Agaricomycetes</taxon>
        <taxon>Agaricomycetidae</taxon>
        <taxon>Agaricales</taxon>
        <taxon>Agaricineae</taxon>
        <taxon>Hydnangiaceae</taxon>
        <taxon>Laccaria</taxon>
    </lineage>
</organism>
<gene>
    <name evidence="2" type="ORF">K443DRAFT_64559</name>
    <name evidence="3" type="ORF">K443DRAFT_80717</name>
</gene>
<name>A0A0C9WY77_9AGAR</name>
<reference evidence="2" key="3">
    <citation type="submission" date="2015-02" db="EMBL/GenBank/DDBJ databases">
        <title>Evolutionary Origins and Diversification of the Mycorrhizal Mutualists.</title>
        <authorList>
            <consortium name="DOE Joint Genome Institute"/>
            <consortium name="Mycorrhizal Genomics Consortium"/>
            <person name="Kohler A."/>
            <person name="Kuo A."/>
            <person name="Nagy L.G."/>
            <person name="Floudas D."/>
            <person name="Copeland A."/>
            <person name="Barry K.W."/>
            <person name="Cichocki N."/>
            <person name="Veneault-Fourrey C."/>
            <person name="LaButti K."/>
            <person name="Lindquist E.A."/>
            <person name="Lipzen A."/>
            <person name="Lundell T."/>
            <person name="Morin E."/>
            <person name="Murat C."/>
            <person name="Riley R."/>
            <person name="Ohm R."/>
            <person name="Sun H."/>
            <person name="Tunlid A."/>
            <person name="Henrissat B."/>
            <person name="Grigoriev I.V."/>
            <person name="Hibbett D.S."/>
            <person name="Martin F."/>
        </authorList>
    </citation>
    <scope>NUCLEOTIDE SEQUENCE</scope>
    <source>
        <strain evidence="2">LaAM-08-1</strain>
    </source>
</reference>
<keyword evidence="1" id="KW-0472">Membrane</keyword>
<accession>A0A0C9WY77</accession>
<sequence>SYMETRGEGATVRPWFWIICLFIGPMLVSVAFQDYLYLTSRIAVHLVLEHSLRVRLVAED</sequence>
<reference evidence="4" key="2">
    <citation type="submission" date="2015-01" db="EMBL/GenBank/DDBJ databases">
        <title>Evolutionary Origins and Diversification of the Mycorrhizal Mutualists.</title>
        <authorList>
            <consortium name="DOE Joint Genome Institute"/>
            <consortium name="Mycorrhizal Genomics Consortium"/>
            <person name="Kohler A."/>
            <person name="Kuo A."/>
            <person name="Nagy L.G."/>
            <person name="Floudas D."/>
            <person name="Copeland A."/>
            <person name="Barry K.W."/>
            <person name="Cichocki N."/>
            <person name="Veneault-Fourrey C."/>
            <person name="LaButti K."/>
            <person name="Lindquist E.A."/>
            <person name="Lipzen A."/>
            <person name="Lundell T."/>
            <person name="Morin E."/>
            <person name="Murat C."/>
            <person name="Riley R."/>
            <person name="Ohm R."/>
            <person name="Sun H."/>
            <person name="Tunlid A."/>
            <person name="Henrissat B."/>
            <person name="Grigoriev I.V."/>
            <person name="Hibbett D.S."/>
            <person name="Martin F."/>
        </authorList>
    </citation>
    <scope>NUCLEOTIDE SEQUENCE [LARGE SCALE GENOMIC DNA]</scope>
    <source>
        <strain evidence="3 4">LaAM-08-1</strain>
    </source>
</reference>
<feature type="non-terminal residue" evidence="2">
    <location>
        <position position="1"/>
    </location>
</feature>
<protein>
    <submittedName>
        <fullName evidence="2">Uncharacterized protein</fullName>
    </submittedName>
</protein>
<dbReference type="OrthoDB" id="6500128at2759"/>
<reference evidence="2 4" key="1">
    <citation type="submission" date="2014-04" db="EMBL/GenBank/DDBJ databases">
        <authorList>
            <consortium name="DOE Joint Genome Institute"/>
            <person name="Kuo A."/>
            <person name="Kohler A."/>
            <person name="Nagy L.G."/>
            <person name="Floudas D."/>
            <person name="Copeland A."/>
            <person name="Barry K.W."/>
            <person name="Cichocki N."/>
            <person name="Veneault-Fourrey C."/>
            <person name="LaButti K."/>
            <person name="Lindquist E.A."/>
            <person name="Lipzen A."/>
            <person name="Lundell T."/>
            <person name="Morin E."/>
            <person name="Murat C."/>
            <person name="Sun H."/>
            <person name="Tunlid A."/>
            <person name="Henrissat B."/>
            <person name="Grigoriev I.V."/>
            <person name="Hibbett D.S."/>
            <person name="Martin F."/>
            <person name="Nordberg H.P."/>
            <person name="Cantor M.N."/>
            <person name="Hua S.X."/>
        </authorList>
    </citation>
    <scope>NUCLEOTIDE SEQUENCE [LARGE SCALE GENOMIC DNA]</scope>
    <source>
        <strain evidence="2 4">LaAM-08-1</strain>
    </source>
</reference>
<dbReference type="AlphaFoldDB" id="A0A0C9WY77"/>
<evidence type="ECO:0000313" key="4">
    <source>
        <dbReference type="Proteomes" id="UP000054477"/>
    </source>
</evidence>
<dbReference type="Proteomes" id="UP000054477">
    <property type="component" value="Unassembled WGS sequence"/>
</dbReference>
<feature type="non-terminal residue" evidence="2">
    <location>
        <position position="60"/>
    </location>
</feature>
<dbReference type="STRING" id="1095629.A0A0C9WY77"/>
<feature type="transmembrane region" description="Helical" evidence="1">
    <location>
        <begin position="15"/>
        <end position="32"/>
    </location>
</feature>